<organism evidence="1 2">
    <name type="scientific">Chthoniobacter flavus Ellin428</name>
    <dbReference type="NCBI Taxonomy" id="497964"/>
    <lineage>
        <taxon>Bacteria</taxon>
        <taxon>Pseudomonadati</taxon>
        <taxon>Verrucomicrobiota</taxon>
        <taxon>Spartobacteria</taxon>
        <taxon>Chthoniobacterales</taxon>
        <taxon>Chthoniobacteraceae</taxon>
        <taxon>Chthoniobacter</taxon>
    </lineage>
</organism>
<dbReference type="RefSeq" id="WP_006982035.1">
    <property type="nucleotide sequence ID" value="NZ_ABVL01000017.1"/>
</dbReference>
<dbReference type="Proteomes" id="UP000005824">
    <property type="component" value="Unassembled WGS sequence"/>
</dbReference>
<gene>
    <name evidence="1" type="ORF">CfE428DRAFT_4714</name>
</gene>
<dbReference type="AlphaFoldDB" id="B4D724"/>
<sequence>MTPDALKNLVYAAPFRAFTIHTEDGRSVPVPHPDFISISPTGRAAVVHTDGEKFEIIQVSQIAEATIEKGSKA</sequence>
<keyword evidence="2" id="KW-1185">Reference proteome</keyword>
<dbReference type="STRING" id="497964.CfE428DRAFT_4714"/>
<name>B4D724_9BACT</name>
<reference evidence="1 2" key="1">
    <citation type="journal article" date="2011" name="J. Bacteriol.">
        <title>Genome sequence of Chthoniobacter flavus Ellin428, an aerobic heterotrophic soil bacterium.</title>
        <authorList>
            <person name="Kant R."/>
            <person name="van Passel M.W."/>
            <person name="Palva A."/>
            <person name="Lucas S."/>
            <person name="Lapidus A."/>
            <person name="Glavina Del Rio T."/>
            <person name="Dalin E."/>
            <person name="Tice H."/>
            <person name="Bruce D."/>
            <person name="Goodwin L."/>
            <person name="Pitluck S."/>
            <person name="Larimer F.W."/>
            <person name="Land M.L."/>
            <person name="Hauser L."/>
            <person name="Sangwan P."/>
            <person name="de Vos W.M."/>
            <person name="Janssen P.H."/>
            <person name="Smidt H."/>
        </authorList>
    </citation>
    <scope>NUCLEOTIDE SEQUENCE [LARGE SCALE GENOMIC DNA]</scope>
    <source>
        <strain evidence="1 2">Ellin428</strain>
    </source>
</reference>
<accession>B4D724</accession>
<dbReference type="InParanoid" id="B4D724"/>
<evidence type="ECO:0000313" key="1">
    <source>
        <dbReference type="EMBL" id="EDY17675.1"/>
    </source>
</evidence>
<proteinExistence type="predicted"/>
<comment type="caution">
    <text evidence="1">The sequence shown here is derived from an EMBL/GenBank/DDBJ whole genome shotgun (WGS) entry which is preliminary data.</text>
</comment>
<dbReference type="EMBL" id="ABVL01000017">
    <property type="protein sequence ID" value="EDY17675.1"/>
    <property type="molecule type" value="Genomic_DNA"/>
</dbReference>
<protein>
    <submittedName>
        <fullName evidence="1">Uncharacterized protein</fullName>
    </submittedName>
</protein>
<evidence type="ECO:0000313" key="2">
    <source>
        <dbReference type="Proteomes" id="UP000005824"/>
    </source>
</evidence>